<dbReference type="SUPFAM" id="SSF81901">
    <property type="entry name" value="HCP-like"/>
    <property type="match status" value="1"/>
</dbReference>
<name>A0ABR2KMI8_9EUKA</name>
<keyword evidence="1" id="KW-0547">Nucleotide-binding</keyword>
<proteinExistence type="predicted"/>
<protein>
    <recommendedName>
        <fullName evidence="4">Protein kinase domain-containing protein</fullName>
    </recommendedName>
</protein>
<keyword evidence="3" id="KW-0472">Membrane</keyword>
<keyword evidence="2" id="KW-0067">ATP-binding</keyword>
<dbReference type="Gene3D" id="1.25.40.10">
    <property type="entry name" value="Tetratricopeptide repeat domain"/>
    <property type="match status" value="1"/>
</dbReference>
<evidence type="ECO:0000256" key="3">
    <source>
        <dbReference type="SAM" id="Phobius"/>
    </source>
</evidence>
<dbReference type="PANTHER" id="PTHR27001">
    <property type="entry name" value="OS01G0253100 PROTEIN"/>
    <property type="match status" value="1"/>
</dbReference>
<keyword evidence="3" id="KW-1133">Transmembrane helix</keyword>
<evidence type="ECO:0000313" key="5">
    <source>
        <dbReference type="EMBL" id="KAK8892359.1"/>
    </source>
</evidence>
<gene>
    <name evidence="5" type="ORF">M9Y10_029585</name>
</gene>
<dbReference type="InterPro" id="IPR011990">
    <property type="entry name" value="TPR-like_helical_dom_sf"/>
</dbReference>
<comment type="caution">
    <text evidence="5">The sequence shown here is derived from an EMBL/GenBank/DDBJ whole genome shotgun (WGS) entry which is preliminary data.</text>
</comment>
<dbReference type="PROSITE" id="PS50011">
    <property type="entry name" value="PROTEIN_KINASE_DOM"/>
    <property type="match status" value="1"/>
</dbReference>
<dbReference type="InterPro" id="IPR000719">
    <property type="entry name" value="Prot_kinase_dom"/>
</dbReference>
<feature type="transmembrane region" description="Helical" evidence="3">
    <location>
        <begin position="324"/>
        <end position="351"/>
    </location>
</feature>
<accession>A0ABR2KMI8</accession>
<evidence type="ECO:0000313" key="6">
    <source>
        <dbReference type="Proteomes" id="UP001470230"/>
    </source>
</evidence>
<reference evidence="5 6" key="1">
    <citation type="submission" date="2024-04" db="EMBL/GenBank/DDBJ databases">
        <title>Tritrichomonas musculus Genome.</title>
        <authorList>
            <person name="Alves-Ferreira E."/>
            <person name="Grigg M."/>
            <person name="Lorenzi H."/>
            <person name="Galac M."/>
        </authorList>
    </citation>
    <scope>NUCLEOTIDE SEQUENCE [LARGE SCALE GENOMIC DNA]</scope>
    <source>
        <strain evidence="5 6">EAF2021</strain>
    </source>
</reference>
<dbReference type="SMART" id="SM00220">
    <property type="entry name" value="S_TKc"/>
    <property type="match status" value="1"/>
</dbReference>
<evidence type="ECO:0000256" key="2">
    <source>
        <dbReference type="ARBA" id="ARBA00022840"/>
    </source>
</evidence>
<dbReference type="InterPro" id="IPR011009">
    <property type="entry name" value="Kinase-like_dom_sf"/>
</dbReference>
<organism evidence="5 6">
    <name type="scientific">Tritrichomonas musculus</name>
    <dbReference type="NCBI Taxonomy" id="1915356"/>
    <lineage>
        <taxon>Eukaryota</taxon>
        <taxon>Metamonada</taxon>
        <taxon>Parabasalia</taxon>
        <taxon>Tritrichomonadida</taxon>
        <taxon>Tritrichomonadidae</taxon>
        <taxon>Tritrichomonas</taxon>
    </lineage>
</organism>
<dbReference type="EMBL" id="JAPFFF010000004">
    <property type="protein sequence ID" value="KAK8892359.1"/>
    <property type="molecule type" value="Genomic_DNA"/>
</dbReference>
<keyword evidence="6" id="KW-1185">Reference proteome</keyword>
<evidence type="ECO:0000259" key="4">
    <source>
        <dbReference type="PROSITE" id="PS50011"/>
    </source>
</evidence>
<feature type="domain" description="Protein kinase" evidence="4">
    <location>
        <begin position="1"/>
        <end position="266"/>
    </location>
</feature>
<dbReference type="PANTHER" id="PTHR27001:SF688">
    <property type="entry name" value="PROTEIN KINASE DOMAIN-CONTAINING PROTEIN"/>
    <property type="match status" value="1"/>
</dbReference>
<keyword evidence="3" id="KW-0812">Transmembrane</keyword>
<dbReference type="Proteomes" id="UP001470230">
    <property type="component" value="Unassembled WGS sequence"/>
</dbReference>
<evidence type="ECO:0000256" key="1">
    <source>
        <dbReference type="ARBA" id="ARBA00022741"/>
    </source>
</evidence>
<dbReference type="SUPFAM" id="SSF56112">
    <property type="entry name" value="Protein kinase-like (PK-like)"/>
    <property type="match status" value="1"/>
</dbReference>
<dbReference type="Pfam" id="PF00069">
    <property type="entry name" value="Pkinase"/>
    <property type="match status" value="1"/>
</dbReference>
<sequence>MMNIGDFEKQIDWNIYEKEEKALPSIISNNKNLLKGIIVKEKNNDCYSLIRFFKVSKDVLNFFDQIAKVLTCHDLDEVSGFLPFKKINHFIINNEEYMIVINPFSDYMTLSELDNLSETQKHKIIIKIVHSMSALHDHGIIYESLNPNNILITSNYEPLLFDYGLDQLIDQNHSEDDANNIYLSPEASLKLTQNNNESQKIANITTKTDVFSFGIILYEFLSGKKMEKSLVVPLDFRSQIYIWVINSSINQNYHERPSFLSIEQYLLKVFPLQDDQELKTYIQNSKIRKEEHFEVKEKSISKTIIKFTLIYIILKKLFEFNLSYFLLFIIDLLIFVLSIPNIQLIFGALMIKKEFMTSFGIKLVENAAHYSNKDALMYLGNLYELGKVVERNHAMAYCLYMLSYKKGEKHALNGIFQCIGTGTGTLLNSVRSEILSYKLSGIRYIDPTSYFDRISCEIRYVINLYRN</sequence>
<dbReference type="Gene3D" id="1.10.510.10">
    <property type="entry name" value="Transferase(Phosphotransferase) domain 1"/>
    <property type="match status" value="1"/>
</dbReference>